<protein>
    <submittedName>
        <fullName evidence="2">Uncharacterized protein</fullName>
    </submittedName>
</protein>
<comment type="caution">
    <text evidence="2">The sequence shown here is derived from an EMBL/GenBank/DDBJ whole genome shotgun (WGS) entry which is preliminary data.</text>
</comment>
<evidence type="ECO:0000313" key="3">
    <source>
        <dbReference type="Proteomes" id="UP000824120"/>
    </source>
</evidence>
<dbReference type="AlphaFoldDB" id="A0A9J5XIC3"/>
<proteinExistence type="predicted"/>
<dbReference type="Proteomes" id="UP000824120">
    <property type="component" value="Chromosome 9"/>
</dbReference>
<sequence length="68" mass="7122">MITRSVYANADGGDNEQDGGANDQDLGTNVQNVVQDEDANLGVNAQNVVQDEDANEQNGDEDGGVPMN</sequence>
<gene>
    <name evidence="2" type="ORF">H5410_047146</name>
</gene>
<feature type="region of interest" description="Disordered" evidence="1">
    <location>
        <begin position="1"/>
        <end position="68"/>
    </location>
</feature>
<keyword evidence="3" id="KW-1185">Reference proteome</keyword>
<name>A0A9J5XIC3_SOLCO</name>
<organism evidence="2 3">
    <name type="scientific">Solanum commersonii</name>
    <name type="common">Commerson's wild potato</name>
    <name type="synonym">Commerson's nightshade</name>
    <dbReference type="NCBI Taxonomy" id="4109"/>
    <lineage>
        <taxon>Eukaryota</taxon>
        <taxon>Viridiplantae</taxon>
        <taxon>Streptophyta</taxon>
        <taxon>Embryophyta</taxon>
        <taxon>Tracheophyta</taxon>
        <taxon>Spermatophyta</taxon>
        <taxon>Magnoliopsida</taxon>
        <taxon>eudicotyledons</taxon>
        <taxon>Gunneridae</taxon>
        <taxon>Pentapetalae</taxon>
        <taxon>asterids</taxon>
        <taxon>lamiids</taxon>
        <taxon>Solanales</taxon>
        <taxon>Solanaceae</taxon>
        <taxon>Solanoideae</taxon>
        <taxon>Solaneae</taxon>
        <taxon>Solanum</taxon>
    </lineage>
</organism>
<evidence type="ECO:0000256" key="1">
    <source>
        <dbReference type="SAM" id="MobiDB-lite"/>
    </source>
</evidence>
<dbReference type="EMBL" id="JACXVP010000009">
    <property type="protein sequence ID" value="KAG5586712.1"/>
    <property type="molecule type" value="Genomic_DNA"/>
</dbReference>
<accession>A0A9J5XIC3</accession>
<feature type="compositionally biased region" description="Acidic residues" evidence="1">
    <location>
        <begin position="50"/>
        <end position="68"/>
    </location>
</feature>
<feature type="compositionally biased region" description="Polar residues" evidence="1">
    <location>
        <begin position="25"/>
        <end position="34"/>
    </location>
</feature>
<evidence type="ECO:0000313" key="2">
    <source>
        <dbReference type="EMBL" id="KAG5586712.1"/>
    </source>
</evidence>
<reference evidence="2 3" key="1">
    <citation type="submission" date="2020-09" db="EMBL/GenBank/DDBJ databases">
        <title>De no assembly of potato wild relative species, Solanum commersonii.</title>
        <authorList>
            <person name="Cho K."/>
        </authorList>
    </citation>
    <scope>NUCLEOTIDE SEQUENCE [LARGE SCALE GENOMIC DNA]</scope>
    <source>
        <strain evidence="2">LZ3.2</strain>
        <tissue evidence="2">Leaf</tissue>
    </source>
</reference>